<reference evidence="2" key="2">
    <citation type="submission" date="2015-01" db="EMBL/GenBank/DDBJ databases">
        <title>Evolutionary Origins and Diversification of the Mycorrhizal Mutualists.</title>
        <authorList>
            <consortium name="DOE Joint Genome Institute"/>
            <consortium name="Mycorrhizal Genomics Consortium"/>
            <person name="Kohler A."/>
            <person name="Kuo A."/>
            <person name="Nagy L.G."/>
            <person name="Floudas D."/>
            <person name="Copeland A."/>
            <person name="Barry K.W."/>
            <person name="Cichocki N."/>
            <person name="Veneault-Fourrey C."/>
            <person name="LaButti K."/>
            <person name="Lindquist E.A."/>
            <person name="Lipzen A."/>
            <person name="Lundell T."/>
            <person name="Morin E."/>
            <person name="Murat C."/>
            <person name="Riley R."/>
            <person name="Ohm R."/>
            <person name="Sun H."/>
            <person name="Tunlid A."/>
            <person name="Henrissat B."/>
            <person name="Grigoriev I.V."/>
            <person name="Hibbett D.S."/>
            <person name="Martin F."/>
        </authorList>
    </citation>
    <scope>NUCLEOTIDE SEQUENCE [LARGE SCALE GENOMIC DNA]</scope>
    <source>
        <strain evidence="2">LaAM-08-1</strain>
    </source>
</reference>
<feature type="non-terminal residue" evidence="1">
    <location>
        <position position="1"/>
    </location>
</feature>
<dbReference type="AlphaFoldDB" id="A0A0C9WI08"/>
<dbReference type="Proteomes" id="UP000054477">
    <property type="component" value="Unassembled WGS sequence"/>
</dbReference>
<dbReference type="HOGENOM" id="CLU_3074251_0_0_1"/>
<keyword evidence="2" id="KW-1185">Reference proteome</keyword>
<dbReference type="EMBL" id="KN838935">
    <property type="protein sequence ID" value="KIJ92119.1"/>
    <property type="molecule type" value="Genomic_DNA"/>
</dbReference>
<proteinExistence type="predicted"/>
<accession>A0A0C9WI08</accession>
<gene>
    <name evidence="1" type="ORF">K443DRAFT_651885</name>
</gene>
<reference evidence="1 2" key="1">
    <citation type="submission" date="2014-04" db="EMBL/GenBank/DDBJ databases">
        <authorList>
            <consortium name="DOE Joint Genome Institute"/>
            <person name="Kuo A."/>
            <person name="Kohler A."/>
            <person name="Nagy L.G."/>
            <person name="Floudas D."/>
            <person name="Copeland A."/>
            <person name="Barry K.W."/>
            <person name="Cichocki N."/>
            <person name="Veneault-Fourrey C."/>
            <person name="LaButti K."/>
            <person name="Lindquist E.A."/>
            <person name="Lipzen A."/>
            <person name="Lundell T."/>
            <person name="Morin E."/>
            <person name="Murat C."/>
            <person name="Sun H."/>
            <person name="Tunlid A."/>
            <person name="Henrissat B."/>
            <person name="Grigoriev I.V."/>
            <person name="Hibbett D.S."/>
            <person name="Martin F."/>
            <person name="Nordberg H.P."/>
            <person name="Cantor M.N."/>
            <person name="Hua S.X."/>
        </authorList>
    </citation>
    <scope>NUCLEOTIDE SEQUENCE [LARGE SCALE GENOMIC DNA]</scope>
    <source>
        <strain evidence="1 2">LaAM-08-1</strain>
    </source>
</reference>
<evidence type="ECO:0000313" key="1">
    <source>
        <dbReference type="EMBL" id="KIJ92119.1"/>
    </source>
</evidence>
<organism evidence="1 2">
    <name type="scientific">Laccaria amethystina LaAM-08-1</name>
    <dbReference type="NCBI Taxonomy" id="1095629"/>
    <lineage>
        <taxon>Eukaryota</taxon>
        <taxon>Fungi</taxon>
        <taxon>Dikarya</taxon>
        <taxon>Basidiomycota</taxon>
        <taxon>Agaricomycotina</taxon>
        <taxon>Agaricomycetes</taxon>
        <taxon>Agaricomycetidae</taxon>
        <taxon>Agaricales</taxon>
        <taxon>Agaricineae</taxon>
        <taxon>Hydnangiaceae</taxon>
        <taxon>Laccaria</taxon>
    </lineage>
</organism>
<protein>
    <submittedName>
        <fullName evidence="1">Unplaced genomic scaffold K443scaffold_400, whole genome shotgun sequence</fullName>
    </submittedName>
</protein>
<sequence>TQREPVIDVDNPAILNELEWIGTGKIYSTTLEEVPEALQNYRSLQLEIPKDLA</sequence>
<name>A0A0C9WI08_9AGAR</name>
<evidence type="ECO:0000313" key="2">
    <source>
        <dbReference type="Proteomes" id="UP000054477"/>
    </source>
</evidence>